<evidence type="ECO:0000313" key="3">
    <source>
        <dbReference type="Proteomes" id="UP001313282"/>
    </source>
</evidence>
<sequence length="344" mass="38083">MPVLVPKSLRVSTASGPTGTTQEQCVHGYDLLYRTNYASYIAPTGAWNLVWFQAADGSIKQARWYGEWVITTIIESGKALHHTPLTALLWGPQDTFRLYYLNPQFELQEWCWDTKGGTDNKYDGALNAAKVKVAPYSKIAAISFGGANLRVYYQDANNKIEEYTFGGGSNWKKGATLPGEALPGTSLAFVNRNKWDANPPSIRGYFQTASGGLAEQVWEHNSNWQLGDFAIPSAPFLTPITATCSPEDDFPKIHVYWLTVDSTINEAVNWKGWKATKVIDNITIVDGGFSATSFTRDNKAVDVRIYSTAQLNVLSERIFRGGVWETNIPTITVGRELIIPVLGV</sequence>
<dbReference type="InterPro" id="IPR012475">
    <property type="entry name" value="Fungal_lectin"/>
</dbReference>
<dbReference type="AlphaFoldDB" id="A0AAN8RL58"/>
<comment type="caution">
    <text evidence="2">The sequence shown here is derived from an EMBL/GenBank/DDBJ whole genome shotgun (WGS) entry which is preliminary data.</text>
</comment>
<protein>
    <recommendedName>
        <fullName evidence="4">Fucose-specific lectin</fullName>
    </recommendedName>
</protein>
<comment type="similarity">
    <text evidence="1">Belongs to the fungal fucose-specific lectin family.</text>
</comment>
<proteinExistence type="inferred from homology"/>
<dbReference type="EMBL" id="JAVHNR010000008">
    <property type="protein sequence ID" value="KAK6335145.1"/>
    <property type="molecule type" value="Genomic_DNA"/>
</dbReference>
<reference evidence="2 3" key="1">
    <citation type="submission" date="2019-10" db="EMBL/GenBank/DDBJ databases">
        <authorList>
            <person name="Palmer J.M."/>
        </authorList>
    </citation>
    <scope>NUCLEOTIDE SEQUENCE [LARGE SCALE GENOMIC DNA]</scope>
    <source>
        <strain evidence="2 3">TWF718</strain>
    </source>
</reference>
<dbReference type="Gene3D" id="2.120.10.70">
    <property type="entry name" value="Fucose-specific lectin"/>
    <property type="match status" value="1"/>
</dbReference>
<name>A0AAN8RL58_9PEZI</name>
<organism evidence="2 3">
    <name type="scientific">Orbilia javanica</name>
    <dbReference type="NCBI Taxonomy" id="47235"/>
    <lineage>
        <taxon>Eukaryota</taxon>
        <taxon>Fungi</taxon>
        <taxon>Dikarya</taxon>
        <taxon>Ascomycota</taxon>
        <taxon>Pezizomycotina</taxon>
        <taxon>Orbiliomycetes</taxon>
        <taxon>Orbiliales</taxon>
        <taxon>Orbiliaceae</taxon>
        <taxon>Orbilia</taxon>
    </lineage>
</organism>
<evidence type="ECO:0000313" key="2">
    <source>
        <dbReference type="EMBL" id="KAK6335145.1"/>
    </source>
</evidence>
<dbReference type="Pfam" id="PF07938">
    <property type="entry name" value="Fungal_lectin"/>
    <property type="match status" value="1"/>
</dbReference>
<accession>A0AAN8RL58</accession>
<evidence type="ECO:0000256" key="1">
    <source>
        <dbReference type="ARBA" id="ARBA00009042"/>
    </source>
</evidence>
<gene>
    <name evidence="2" type="ORF">TWF718_010583</name>
</gene>
<keyword evidence="3" id="KW-1185">Reference proteome</keyword>
<evidence type="ECO:0008006" key="4">
    <source>
        <dbReference type="Google" id="ProtNLM"/>
    </source>
</evidence>
<dbReference type="Proteomes" id="UP001313282">
    <property type="component" value="Unassembled WGS sequence"/>
</dbReference>
<dbReference type="SUPFAM" id="SSF89372">
    <property type="entry name" value="Fucose-specific lectin"/>
    <property type="match status" value="2"/>
</dbReference>